<keyword evidence="2" id="KW-1185">Reference proteome</keyword>
<dbReference type="KEGG" id="nsh:GXM_06174"/>
<sequence length="40" mass="4311">MKLTFCLFTYANAIASTENSIVSADNSIVLIYVNKLASLA</sequence>
<dbReference type="Proteomes" id="UP000326678">
    <property type="component" value="Chromosome Gxm1"/>
</dbReference>
<evidence type="ECO:0000313" key="1">
    <source>
        <dbReference type="EMBL" id="QFS48680.1"/>
    </source>
</evidence>
<organism evidence="1 2">
    <name type="scientific">Nostoc sphaeroides CCNUC1</name>
    <dbReference type="NCBI Taxonomy" id="2653204"/>
    <lineage>
        <taxon>Bacteria</taxon>
        <taxon>Bacillati</taxon>
        <taxon>Cyanobacteriota</taxon>
        <taxon>Cyanophyceae</taxon>
        <taxon>Nostocales</taxon>
        <taxon>Nostocaceae</taxon>
        <taxon>Nostoc</taxon>
    </lineage>
</organism>
<evidence type="ECO:0000313" key="2">
    <source>
        <dbReference type="Proteomes" id="UP000326678"/>
    </source>
</evidence>
<dbReference type="EMBL" id="CP045226">
    <property type="protein sequence ID" value="QFS48680.1"/>
    <property type="molecule type" value="Genomic_DNA"/>
</dbReference>
<accession>A0A5P8W7Q0</accession>
<gene>
    <name evidence="1" type="ORF">GXM_06174</name>
</gene>
<name>A0A5P8W7Q0_9NOSO</name>
<reference evidence="1 2" key="1">
    <citation type="submission" date="2019-10" db="EMBL/GenBank/DDBJ databases">
        <title>Genomic and transcriptomic insights into the perfect genentic adaptation of a filamentous nitrogen-fixing cyanobacterium to rice fields.</title>
        <authorList>
            <person name="Chen Z."/>
        </authorList>
    </citation>
    <scope>NUCLEOTIDE SEQUENCE [LARGE SCALE GENOMIC DNA]</scope>
    <source>
        <strain evidence="1">CCNUC1</strain>
    </source>
</reference>
<protein>
    <submittedName>
        <fullName evidence="1">Uncharacterized protein</fullName>
    </submittedName>
</protein>
<dbReference type="AlphaFoldDB" id="A0A5P8W7Q0"/>
<proteinExistence type="predicted"/>